<dbReference type="Pfam" id="PF01266">
    <property type="entry name" value="DAO"/>
    <property type="match status" value="1"/>
</dbReference>
<protein>
    <submittedName>
        <fullName evidence="3">FAD-binding oxidoreductase</fullName>
    </submittedName>
</protein>
<feature type="domain" description="FAD dependent oxidoreductase" evidence="2">
    <location>
        <begin position="8"/>
        <end position="396"/>
    </location>
</feature>
<dbReference type="AlphaFoldDB" id="A0A940N352"/>
<evidence type="ECO:0000313" key="3">
    <source>
        <dbReference type="EMBL" id="MBP0495714.1"/>
    </source>
</evidence>
<sequence>MSAGASGVLVVGAGVAGLSAALHLLRAGQAVTVLDPGPAGTGASFGNAGMISAAVVAPASVPGIVRQLPHWLLDPSGPVAIRPSRLPGALPWLLRWLAAGRLGRVRAISAALHALHRHSFAEWRNLLGAATADALLRPSGQVLGLEAPARPETAALDRALREGAGIPSEMLDRPALEALFPGLAPSVGRGLLLPGNGYCVNPGRLIGLLGEAVRRAGGAILAERVRALRPEGDGWLATTEAGDHRAARAVVAAGAWSPPLLRPLGLRLPMEAERGYHAMLPDPSVELPMPISVRTRGLGLAPMEHGLRAAGLVEIAGLDAPADERRAQRLAAGARALFPGLRHGPPTLWMGPRPGLPDSLPAIGPVPGRPGLFLCTGHGHFGLTSGPVSGRLLAALLTGRAAPINPQPYDPSRFGGLRR</sequence>
<keyword evidence="1" id="KW-0560">Oxidoreductase</keyword>
<dbReference type="InterPro" id="IPR006076">
    <property type="entry name" value="FAD-dep_OxRdtase"/>
</dbReference>
<dbReference type="Gene3D" id="3.30.9.10">
    <property type="entry name" value="D-Amino Acid Oxidase, subunit A, domain 2"/>
    <property type="match status" value="1"/>
</dbReference>
<dbReference type="InterPro" id="IPR036188">
    <property type="entry name" value="FAD/NAD-bd_sf"/>
</dbReference>
<name>A0A940N352_9PROT</name>
<accession>A0A940N352</accession>
<dbReference type="RefSeq" id="WP_209376510.1">
    <property type="nucleotide sequence ID" value="NZ_JAGIZA010000020.1"/>
</dbReference>
<dbReference type="EMBL" id="JAGIZA010000020">
    <property type="protein sequence ID" value="MBP0495714.1"/>
    <property type="molecule type" value="Genomic_DNA"/>
</dbReference>
<dbReference type="GO" id="GO:0005737">
    <property type="term" value="C:cytoplasm"/>
    <property type="evidence" value="ECO:0007669"/>
    <property type="project" value="TreeGrafter"/>
</dbReference>
<evidence type="ECO:0000259" key="2">
    <source>
        <dbReference type="Pfam" id="PF01266"/>
    </source>
</evidence>
<dbReference type="PANTHER" id="PTHR13847:SF289">
    <property type="entry name" value="GLYCINE OXIDASE"/>
    <property type="match status" value="1"/>
</dbReference>
<keyword evidence="4" id="KW-1185">Reference proteome</keyword>
<evidence type="ECO:0000313" key="4">
    <source>
        <dbReference type="Proteomes" id="UP000677537"/>
    </source>
</evidence>
<gene>
    <name evidence="3" type="ORF">J5Y10_23220</name>
</gene>
<comment type="caution">
    <text evidence="3">The sequence shown here is derived from an EMBL/GenBank/DDBJ whole genome shotgun (WGS) entry which is preliminary data.</text>
</comment>
<proteinExistence type="predicted"/>
<dbReference type="Gene3D" id="3.50.50.60">
    <property type="entry name" value="FAD/NAD(P)-binding domain"/>
    <property type="match status" value="2"/>
</dbReference>
<evidence type="ECO:0000256" key="1">
    <source>
        <dbReference type="ARBA" id="ARBA00023002"/>
    </source>
</evidence>
<dbReference type="PANTHER" id="PTHR13847">
    <property type="entry name" value="SARCOSINE DEHYDROGENASE-RELATED"/>
    <property type="match status" value="1"/>
</dbReference>
<reference evidence="3" key="1">
    <citation type="submission" date="2021-03" db="EMBL/GenBank/DDBJ databases">
        <authorList>
            <person name="So Y."/>
        </authorList>
    </citation>
    <scope>NUCLEOTIDE SEQUENCE</scope>
    <source>
        <strain evidence="3">SG15</strain>
    </source>
</reference>
<dbReference type="Proteomes" id="UP000677537">
    <property type="component" value="Unassembled WGS sequence"/>
</dbReference>
<dbReference type="SUPFAM" id="SSF54373">
    <property type="entry name" value="FAD-linked reductases, C-terminal domain"/>
    <property type="match status" value="1"/>
</dbReference>
<organism evidence="3 4">
    <name type="scientific">Roseomonas indoligenes</name>
    <dbReference type="NCBI Taxonomy" id="2820811"/>
    <lineage>
        <taxon>Bacteria</taxon>
        <taxon>Pseudomonadati</taxon>
        <taxon>Pseudomonadota</taxon>
        <taxon>Alphaproteobacteria</taxon>
        <taxon>Acetobacterales</taxon>
        <taxon>Roseomonadaceae</taxon>
        <taxon>Roseomonas</taxon>
    </lineage>
</organism>
<dbReference type="SUPFAM" id="SSF51905">
    <property type="entry name" value="FAD/NAD(P)-binding domain"/>
    <property type="match status" value="1"/>
</dbReference>
<dbReference type="GO" id="GO:0016491">
    <property type="term" value="F:oxidoreductase activity"/>
    <property type="evidence" value="ECO:0007669"/>
    <property type="project" value="UniProtKB-KW"/>
</dbReference>